<feature type="chain" id="PRO_5043271306" evidence="2">
    <location>
        <begin position="25"/>
        <end position="813"/>
    </location>
</feature>
<comment type="caution">
    <text evidence="3">The sequence shown here is derived from an EMBL/GenBank/DDBJ whole genome shotgun (WGS) entry which is preliminary data.</text>
</comment>
<keyword evidence="2" id="KW-0732">Signal</keyword>
<dbReference type="AlphaFoldDB" id="A0A9P1DDH0"/>
<proteinExistence type="predicted"/>
<keyword evidence="1" id="KW-1133">Transmembrane helix</keyword>
<protein>
    <submittedName>
        <fullName evidence="4">Potassium voltage-gated channel subfamily B member 2</fullName>
    </submittedName>
</protein>
<dbReference type="EMBL" id="CAMXCT010004112">
    <property type="protein sequence ID" value="CAI4007732.1"/>
    <property type="molecule type" value="Genomic_DNA"/>
</dbReference>
<dbReference type="OrthoDB" id="771227at2759"/>
<feature type="transmembrane region" description="Helical" evidence="1">
    <location>
        <begin position="180"/>
        <end position="202"/>
    </location>
</feature>
<dbReference type="Pfam" id="PF13374">
    <property type="entry name" value="TPR_10"/>
    <property type="match status" value="1"/>
</dbReference>
<evidence type="ECO:0000313" key="4">
    <source>
        <dbReference type="EMBL" id="CAL4795044.1"/>
    </source>
</evidence>
<dbReference type="InterPro" id="IPR053137">
    <property type="entry name" value="NLR-like"/>
</dbReference>
<reference evidence="3" key="1">
    <citation type="submission" date="2022-10" db="EMBL/GenBank/DDBJ databases">
        <authorList>
            <person name="Chen Y."/>
            <person name="Dougan E. K."/>
            <person name="Chan C."/>
            <person name="Rhodes N."/>
            <person name="Thang M."/>
        </authorList>
    </citation>
    <scope>NUCLEOTIDE SEQUENCE</scope>
</reference>
<evidence type="ECO:0000256" key="2">
    <source>
        <dbReference type="SAM" id="SignalP"/>
    </source>
</evidence>
<dbReference type="InterPro" id="IPR011990">
    <property type="entry name" value="TPR-like_helical_dom_sf"/>
</dbReference>
<dbReference type="Pfam" id="PF13424">
    <property type="entry name" value="TPR_12"/>
    <property type="match status" value="2"/>
</dbReference>
<feature type="transmembrane region" description="Helical" evidence="1">
    <location>
        <begin position="434"/>
        <end position="454"/>
    </location>
</feature>
<accession>A0A9P1DDH0</accession>
<dbReference type="Gene3D" id="1.25.40.10">
    <property type="entry name" value="Tetratricopeptide repeat domain"/>
    <property type="match status" value="2"/>
</dbReference>
<dbReference type="PANTHER" id="PTHR46082:SF6">
    <property type="entry name" value="AAA+ ATPASE DOMAIN-CONTAINING PROTEIN-RELATED"/>
    <property type="match status" value="1"/>
</dbReference>
<keyword evidence="1" id="KW-0812">Transmembrane</keyword>
<gene>
    <name evidence="3" type="ORF">C1SCF055_LOCUS33260</name>
</gene>
<dbReference type="PANTHER" id="PTHR46082">
    <property type="entry name" value="ATP/GTP-BINDING PROTEIN-RELATED"/>
    <property type="match status" value="1"/>
</dbReference>
<evidence type="ECO:0000256" key="1">
    <source>
        <dbReference type="SAM" id="Phobius"/>
    </source>
</evidence>
<feature type="transmembrane region" description="Helical" evidence="1">
    <location>
        <begin position="250"/>
        <end position="269"/>
    </location>
</feature>
<dbReference type="EMBL" id="CAMXCT020004112">
    <property type="protein sequence ID" value="CAL1161107.1"/>
    <property type="molecule type" value="Genomic_DNA"/>
</dbReference>
<dbReference type="EMBL" id="CAMXCT030004112">
    <property type="protein sequence ID" value="CAL4795044.1"/>
    <property type="molecule type" value="Genomic_DNA"/>
</dbReference>
<reference evidence="4 5" key="2">
    <citation type="submission" date="2024-05" db="EMBL/GenBank/DDBJ databases">
        <authorList>
            <person name="Chen Y."/>
            <person name="Shah S."/>
            <person name="Dougan E. K."/>
            <person name="Thang M."/>
            <person name="Chan C."/>
        </authorList>
    </citation>
    <scope>NUCLEOTIDE SEQUENCE [LARGE SCALE GENOMIC DNA]</scope>
</reference>
<feature type="transmembrane region" description="Helical" evidence="1">
    <location>
        <begin position="281"/>
        <end position="301"/>
    </location>
</feature>
<keyword evidence="5" id="KW-1185">Reference proteome</keyword>
<sequence length="813" mass="91851">MRPRIRVVLSAVLCCCLFWRFSVEHDEPRRLAWANGHETLSQMPSIINLFRKPSCSGNWQEAVSITRTIVGLMISGCTFVALLFLTATVGFDIVPKKLNQGKKLVLLAELMVSLLVGWSMSKAAMTQLPADTHWHVFLPEDWHQVMQCTYIHTIGFPESFFPLHAGIDLPEKEKTQRMEYYLSLLLWLTLGACVAGTMVTLVGRGWRLRWVDVAPALAERSSRSSREYQLVDLSEESSEDDTLSEYHVPLWLHLWFHVFSASLAISSAIGDRMDMQAGVCWEVYVLWFTAQLSGSVIQAMYMTCTMPSYAPVPYFVGPIVLPVLPVTGEPLDIFKDWLFVGLALSRRTCLSFVFAAIAMGILLGSNIHMRHQYPKDLAWMLTPVKQLCLAQRKESFLARNTAPVKLAMALTEDLPQACVQSLFVAIYGGSRTQVLFIALSCMKILACVVLRAMVLENEDRYGEAFEAKEFYYRVQYYILSAFLPDNPWTLQSQSKLADALYQQGRHLEEVSHREAVAAICTKSDDLQTSLNARSRLAHTLSKLDQHVRAVEILEQVVKECGHRDSPDALWFQDNLAMALSRVGKHEEALQLKRKVVQTRCEEFEPNHPYTLWSQSSLAKTLTDVGYYAEALAVEEKLVKASLETMGANHPNTLWAQDNLAITLGHLGRHEEALDLKKEVLKRRKMYFGPKHKYTLWSTGSVADTLLAMGEKDEALKLRRREVKDRQKIHGIIFADTIEAQLKLAKLLTGMGHREEAIELQDKVVKLSREAFGPNNPDTLRVARSFAEITSPGPTQEIWSFFSPKHLGCGAPWG</sequence>
<keyword evidence="1" id="KW-0472">Membrane</keyword>
<feature type="signal peptide" evidence="2">
    <location>
        <begin position="1"/>
        <end position="24"/>
    </location>
</feature>
<evidence type="ECO:0000313" key="5">
    <source>
        <dbReference type="Proteomes" id="UP001152797"/>
    </source>
</evidence>
<feature type="transmembrane region" description="Helical" evidence="1">
    <location>
        <begin position="337"/>
        <end position="363"/>
    </location>
</feature>
<dbReference type="SUPFAM" id="SSF48452">
    <property type="entry name" value="TPR-like"/>
    <property type="match status" value="2"/>
</dbReference>
<name>A0A9P1DDH0_9DINO</name>
<organism evidence="3">
    <name type="scientific">Cladocopium goreaui</name>
    <dbReference type="NCBI Taxonomy" id="2562237"/>
    <lineage>
        <taxon>Eukaryota</taxon>
        <taxon>Sar</taxon>
        <taxon>Alveolata</taxon>
        <taxon>Dinophyceae</taxon>
        <taxon>Suessiales</taxon>
        <taxon>Symbiodiniaceae</taxon>
        <taxon>Cladocopium</taxon>
    </lineage>
</organism>
<evidence type="ECO:0000313" key="3">
    <source>
        <dbReference type="EMBL" id="CAI4007732.1"/>
    </source>
</evidence>
<dbReference type="Proteomes" id="UP001152797">
    <property type="component" value="Unassembled WGS sequence"/>
</dbReference>
<feature type="transmembrane region" description="Helical" evidence="1">
    <location>
        <begin position="69"/>
        <end position="94"/>
    </location>
</feature>